<dbReference type="InterPro" id="IPR013249">
    <property type="entry name" value="RNA_pol_sigma70_r4_t2"/>
</dbReference>
<keyword evidence="1" id="KW-0472">Membrane</keyword>
<dbReference type="Pfam" id="PF08281">
    <property type="entry name" value="Sigma70_r4_2"/>
    <property type="match status" value="1"/>
</dbReference>
<dbReference type="SUPFAM" id="SSF88659">
    <property type="entry name" value="Sigma3 and sigma4 domains of RNA polymerase sigma factors"/>
    <property type="match status" value="1"/>
</dbReference>
<accession>A9U723</accession>
<dbReference type="GO" id="GO:0006352">
    <property type="term" value="P:DNA-templated transcription initiation"/>
    <property type="evidence" value="ECO:0007669"/>
    <property type="project" value="InterPro"/>
</dbReference>
<dbReference type="AlphaFoldDB" id="A9U723"/>
<keyword evidence="1" id="KW-1133">Transmembrane helix</keyword>
<dbReference type="GO" id="GO:0003677">
    <property type="term" value="F:DNA binding"/>
    <property type="evidence" value="ECO:0007669"/>
    <property type="project" value="InterPro"/>
</dbReference>
<proteinExistence type="predicted"/>
<reference evidence="3" key="1">
    <citation type="journal article" date="2008" name="Science">
        <title>The Physcomitrella genome reveals evolutionary insights into the conquest of land by plants.</title>
        <authorList>
            <person name="Rensing S."/>
            <person name="Lang D."/>
            <person name="Zimmer A."/>
            <person name="Terry A."/>
            <person name="Salamov A."/>
            <person name="Shapiro H."/>
            <person name="Nishiyama T."/>
            <person name="Perroud P.-F."/>
            <person name="Lindquist E."/>
            <person name="Kamisugi Y."/>
            <person name="Tanahashi T."/>
            <person name="Sakakibara K."/>
            <person name="Fujita T."/>
            <person name="Oishi K."/>
            <person name="Shin-I T."/>
            <person name="Kuroki Y."/>
            <person name="Toyoda A."/>
            <person name="Suzuki Y."/>
            <person name="Hashimoto A."/>
            <person name="Yamaguchi K."/>
            <person name="Sugano A."/>
            <person name="Kohara Y."/>
            <person name="Fujiyama A."/>
            <person name="Anterola A."/>
            <person name="Aoki S."/>
            <person name="Ashton N."/>
            <person name="Barbazuk W.B."/>
            <person name="Barker E."/>
            <person name="Bennetzen J."/>
            <person name="Bezanilla M."/>
            <person name="Blankenship R."/>
            <person name="Cho S.H."/>
            <person name="Dutcher S."/>
            <person name="Estelle M."/>
            <person name="Fawcett J.A."/>
            <person name="Gundlach H."/>
            <person name="Hanada K."/>
            <person name="Heyl A."/>
            <person name="Hicks K.A."/>
            <person name="Hugh J."/>
            <person name="Lohr M."/>
            <person name="Mayer K."/>
            <person name="Melkozernov A."/>
            <person name="Murata T."/>
            <person name="Nelson D."/>
            <person name="Pils B."/>
            <person name="Prigge M."/>
            <person name="Reiss B."/>
            <person name="Renner T."/>
            <person name="Rombauts S."/>
            <person name="Rushton P."/>
            <person name="Sanderfoot A."/>
            <person name="Schween G."/>
            <person name="Shiu S.-H."/>
            <person name="Stueber K."/>
            <person name="Theodoulou F.L."/>
            <person name="Tu H."/>
            <person name="Van de Peer Y."/>
            <person name="Verrier P.J."/>
            <person name="Waters E."/>
            <person name="Wood A."/>
            <person name="Yang L."/>
            <person name="Cove D."/>
            <person name="Cuming A."/>
            <person name="Hasebe M."/>
            <person name="Lucas S."/>
            <person name="Mishler D.B."/>
            <person name="Reski R."/>
            <person name="Grigoriev I."/>
            <person name="Quatrano R.S."/>
            <person name="Boore J.L."/>
        </authorList>
    </citation>
    <scope>NUCLEOTIDE SEQUENCE [LARGE SCALE GENOMIC DNA]</scope>
</reference>
<organism>
    <name type="scientific">Physcomitrium patens</name>
    <name type="common">Spreading-leaved earth moss</name>
    <name type="synonym">Physcomitrella patens</name>
    <dbReference type="NCBI Taxonomy" id="3218"/>
    <lineage>
        <taxon>Eukaryota</taxon>
        <taxon>Viridiplantae</taxon>
        <taxon>Streptophyta</taxon>
        <taxon>Embryophyta</taxon>
        <taxon>Bryophyta</taxon>
        <taxon>Bryophytina</taxon>
        <taxon>Bryopsida</taxon>
        <taxon>Funariidae</taxon>
        <taxon>Funariales</taxon>
        <taxon>Funariaceae</taxon>
        <taxon>Physcomitrium</taxon>
    </lineage>
</organism>
<gene>
    <name evidence="3" type="ORF">PHYPADRAFT_103670</name>
</gene>
<protein>
    <submittedName>
        <fullName evidence="3">Predicted protein</fullName>
    </submittedName>
</protein>
<sequence length="636" mass="71203">KKEKSQEVFTLEKTFSEDAQPDFVWLEQHAEAGDNTTFKTDYAYDKSVKRNTPTQVTEWAEQEGTASEKLISSYTYDDNGMMTTGKLSTGQETTYKYQSSSAPYHWKLPSRTEVKVNDTLKRVVEEGYNLQGIETKYTVYNGSGGLVLAQSEFTIDDKGRAKTSTTKDYTNDIVSTYAYDSPYGSHLITSRSVTVHDANSKPEVITEKFSYTPAAQIKTQTDGSGQELSYEYDAGGRLTKTVYRDGTMSTNVYDDFNSRITRTAADGIVTKEQYNPLGLLLEDQTGEAVYKFTYDSEGNIAAATDAEGNTRALERMKPKYRHVVMLKYYQDMTSVEIAKRLSRREGQVMPEKEQRILLQDAYEVNKHAETLPEMKLTLAMRKGMERGKMREKRRFYFWSTGTVMALAAALLIINYSIGSLAHRAEPAPKQTAGIPSQSALDPYRSTYLEGLASAMDRGLVKPIAESVEQKGYRVEVDGAVTDGRMAYVLFGVRNQTDKEVINADVALELGGVEAPSKGASVELAGSNTNRIPANGANHFIYTVPLNPSVQYTKDAKFHVTLTETSNEALMSSSNKYRTAFDISFELDPAMFKDKERVLHPDRTLTVDGQQVHVTQVIYTPLHTYVDLDYDQSNAKQ</sequence>
<evidence type="ECO:0000259" key="2">
    <source>
        <dbReference type="Pfam" id="PF08281"/>
    </source>
</evidence>
<dbReference type="Gene3D" id="2.180.10.10">
    <property type="entry name" value="RHS repeat-associated core"/>
    <property type="match status" value="1"/>
</dbReference>
<feature type="non-terminal residue" evidence="3">
    <location>
        <position position="636"/>
    </location>
</feature>
<dbReference type="InterPro" id="IPR006530">
    <property type="entry name" value="YD"/>
</dbReference>
<dbReference type="GO" id="GO:0016987">
    <property type="term" value="F:sigma factor activity"/>
    <property type="evidence" value="ECO:0007669"/>
    <property type="project" value="InterPro"/>
</dbReference>
<name>A9U723_PHYPA</name>
<dbReference type="InterPro" id="IPR013324">
    <property type="entry name" value="RNA_pol_sigma_r3/r4-like"/>
</dbReference>
<dbReference type="EMBL" id="DS546309">
    <property type="protein sequence ID" value="EDQ48530.1"/>
    <property type="molecule type" value="Genomic_DNA"/>
</dbReference>
<feature type="non-terminal residue" evidence="3">
    <location>
        <position position="1"/>
    </location>
</feature>
<dbReference type="InterPro" id="IPR031325">
    <property type="entry name" value="RHS_repeat"/>
</dbReference>
<dbReference type="Pfam" id="PF05593">
    <property type="entry name" value="RHS_repeat"/>
    <property type="match status" value="1"/>
</dbReference>
<dbReference type="HOGENOM" id="CLU_938731_0_0_1"/>
<evidence type="ECO:0000256" key="1">
    <source>
        <dbReference type="SAM" id="Phobius"/>
    </source>
</evidence>
<dbReference type="NCBIfam" id="TIGR01643">
    <property type="entry name" value="YD_repeat_2x"/>
    <property type="match status" value="1"/>
</dbReference>
<feature type="domain" description="RNA polymerase sigma factor 70 region 4 type 2" evidence="2">
    <location>
        <begin position="311"/>
        <end position="348"/>
    </location>
</feature>
<evidence type="ECO:0000313" key="3">
    <source>
        <dbReference type="EMBL" id="EDQ48530.1"/>
    </source>
</evidence>
<feature type="transmembrane region" description="Helical" evidence="1">
    <location>
        <begin position="395"/>
        <end position="417"/>
    </location>
</feature>
<keyword evidence="1" id="KW-0812">Transmembrane</keyword>